<feature type="transmembrane region" description="Helical" evidence="12">
    <location>
        <begin position="28"/>
        <end position="45"/>
    </location>
</feature>
<dbReference type="PANTHER" id="PTHR11893">
    <property type="entry name" value="INNEXIN"/>
    <property type="match status" value="1"/>
</dbReference>
<dbReference type="InterPro" id="IPR000990">
    <property type="entry name" value="Innexin"/>
</dbReference>
<evidence type="ECO:0000256" key="6">
    <source>
        <dbReference type="ARBA" id="ARBA00022868"/>
    </source>
</evidence>
<comment type="similarity">
    <text evidence="12">Belongs to the pannexin family.</text>
</comment>
<name>A0A1A9UUN4_GLOAU</name>
<dbReference type="GO" id="GO:0034220">
    <property type="term" value="P:monoatomic ion transmembrane transport"/>
    <property type="evidence" value="ECO:0007669"/>
    <property type="project" value="UniProtKB-KW"/>
</dbReference>
<dbReference type="AlphaFoldDB" id="A0A1A9UUN4"/>
<evidence type="ECO:0000256" key="4">
    <source>
        <dbReference type="ARBA" id="ARBA00022475"/>
    </source>
</evidence>
<dbReference type="EnsemblMetazoa" id="GAUT016019-RA">
    <property type="protein sequence ID" value="GAUT016019-PA"/>
    <property type="gene ID" value="GAUT016019"/>
</dbReference>
<gene>
    <name evidence="12" type="primary">inx</name>
</gene>
<dbReference type="PANTHER" id="PTHR11893:SF38">
    <property type="entry name" value="INNEXIN INX7"/>
    <property type="match status" value="1"/>
</dbReference>
<dbReference type="GO" id="GO:0005921">
    <property type="term" value="C:gap junction"/>
    <property type="evidence" value="ECO:0007669"/>
    <property type="project" value="UniProtKB-SubCell"/>
</dbReference>
<evidence type="ECO:0000313" key="13">
    <source>
        <dbReference type="EnsemblMetazoa" id="GAUT016019-PA"/>
    </source>
</evidence>
<protein>
    <recommendedName>
        <fullName evidence="12">Innexin</fullName>
    </recommendedName>
</protein>
<proteinExistence type="inferred from homology"/>
<keyword evidence="5 12" id="KW-0812">Transmembrane</keyword>
<feature type="transmembrane region" description="Helical" evidence="12">
    <location>
        <begin position="115"/>
        <end position="134"/>
    </location>
</feature>
<comment type="subcellular location">
    <subcellularLocation>
        <location evidence="1">Cell junction</location>
        <location evidence="1">Gap junction</location>
    </subcellularLocation>
    <subcellularLocation>
        <location evidence="2 12">Cell membrane</location>
        <topology evidence="2 12">Multi-pass membrane protein</topology>
    </subcellularLocation>
</comment>
<dbReference type="PRINTS" id="PR01262">
    <property type="entry name" value="INNEXIN"/>
</dbReference>
<dbReference type="GO" id="GO:0005243">
    <property type="term" value="F:gap junction channel activity"/>
    <property type="evidence" value="ECO:0007669"/>
    <property type="project" value="TreeGrafter"/>
</dbReference>
<comment type="function">
    <text evidence="12">Structural component of the gap junctions.</text>
</comment>
<reference evidence="13" key="1">
    <citation type="submission" date="2020-05" db="UniProtKB">
        <authorList>
            <consortium name="EnsemblMetazoa"/>
        </authorList>
    </citation>
    <scope>IDENTIFICATION</scope>
    <source>
        <strain evidence="13">TTRI</strain>
    </source>
</reference>
<evidence type="ECO:0000256" key="8">
    <source>
        <dbReference type="ARBA" id="ARBA00022989"/>
    </source>
</evidence>
<keyword evidence="3 12" id="KW-0813">Transport</keyword>
<evidence type="ECO:0000256" key="5">
    <source>
        <dbReference type="ARBA" id="ARBA00022692"/>
    </source>
</evidence>
<evidence type="ECO:0000256" key="10">
    <source>
        <dbReference type="ARBA" id="ARBA00023136"/>
    </source>
</evidence>
<keyword evidence="9 12" id="KW-0406">Ion transport</keyword>
<keyword evidence="6" id="KW-0303">Gap junction</keyword>
<evidence type="ECO:0000256" key="3">
    <source>
        <dbReference type="ARBA" id="ARBA00022448"/>
    </source>
</evidence>
<feature type="transmembrane region" description="Helical" evidence="12">
    <location>
        <begin position="290"/>
        <end position="314"/>
    </location>
</feature>
<dbReference type="Proteomes" id="UP000078200">
    <property type="component" value="Unassembled WGS sequence"/>
</dbReference>
<evidence type="ECO:0000256" key="12">
    <source>
        <dbReference type="RuleBase" id="RU010713"/>
    </source>
</evidence>
<accession>A0A1A9UUN4</accession>
<feature type="transmembrane region" description="Helical" evidence="12">
    <location>
        <begin position="197"/>
        <end position="218"/>
    </location>
</feature>
<evidence type="ECO:0000256" key="11">
    <source>
        <dbReference type="ARBA" id="ARBA00023303"/>
    </source>
</evidence>
<dbReference type="GO" id="GO:0005886">
    <property type="term" value="C:plasma membrane"/>
    <property type="evidence" value="ECO:0007669"/>
    <property type="project" value="UniProtKB-SubCell"/>
</dbReference>
<organism evidence="13 14">
    <name type="scientific">Glossina austeni</name>
    <name type="common">Savannah tsetse fly</name>
    <dbReference type="NCBI Taxonomy" id="7395"/>
    <lineage>
        <taxon>Eukaryota</taxon>
        <taxon>Metazoa</taxon>
        <taxon>Ecdysozoa</taxon>
        <taxon>Arthropoda</taxon>
        <taxon>Hexapoda</taxon>
        <taxon>Insecta</taxon>
        <taxon>Pterygota</taxon>
        <taxon>Neoptera</taxon>
        <taxon>Endopterygota</taxon>
        <taxon>Diptera</taxon>
        <taxon>Brachycera</taxon>
        <taxon>Muscomorpha</taxon>
        <taxon>Hippoboscoidea</taxon>
        <taxon>Glossinidae</taxon>
        <taxon>Glossina</taxon>
    </lineage>
</organism>
<sequence length="423" mass="49608">MLHAFSAVSPYLKFNPKRVTIDNTIFKLHYRWTFIILIVATILVCSRQYFGEHIKCISDTVPVHVINTYCFFTSTFTVVRHLNNTALSNGAIFQPGIGPYEIYEEPIKRHAYYQWVPFLLFGQALCFYIPHFLWKTWEGGRIKALVYGLKMVSLSKYLKEQSLKYGKLSMPCLEETEYRIKDIRRSMIERMRLNNSWGAHMVFAELLNLLNLVLQIYWTNLFLGGAFYGLGPKVCAERWTEQMDALDIVFPKVTKCHFHKYGSSGSLQMHDTLCVMALNIINEKIYTILWFWYAFLFLFTLLGLVWRASTFLFYKNIKFTRISFYWAKPGKMDDHELTAVIKKCNFSNWTYLFFLRSNLSEFVFNKVIYHLSSEFPSEQRENVINAAKLPPKDDDLGPSRLQTLRVDEISSPLLEEKANNKLE</sequence>
<dbReference type="VEuPathDB" id="VectorBase:GAUT016019"/>
<evidence type="ECO:0000256" key="2">
    <source>
        <dbReference type="ARBA" id="ARBA00004651"/>
    </source>
</evidence>
<keyword evidence="8 12" id="KW-1133">Transmembrane helix</keyword>
<evidence type="ECO:0000256" key="9">
    <source>
        <dbReference type="ARBA" id="ARBA00023065"/>
    </source>
</evidence>
<keyword evidence="14" id="KW-1185">Reference proteome</keyword>
<evidence type="ECO:0000256" key="1">
    <source>
        <dbReference type="ARBA" id="ARBA00004610"/>
    </source>
</evidence>
<keyword evidence="11 12" id="KW-0407">Ion channel</keyword>
<evidence type="ECO:0000313" key="14">
    <source>
        <dbReference type="Proteomes" id="UP000078200"/>
    </source>
</evidence>
<dbReference type="GO" id="GO:0007602">
    <property type="term" value="P:phototransduction"/>
    <property type="evidence" value="ECO:0007669"/>
    <property type="project" value="TreeGrafter"/>
</dbReference>
<keyword evidence="4" id="KW-1003">Cell membrane</keyword>
<dbReference type="PROSITE" id="PS51013">
    <property type="entry name" value="PANNEXIN"/>
    <property type="match status" value="1"/>
</dbReference>
<evidence type="ECO:0000256" key="7">
    <source>
        <dbReference type="ARBA" id="ARBA00022949"/>
    </source>
</evidence>
<keyword evidence="7" id="KW-0965">Cell junction</keyword>
<dbReference type="STRING" id="7395.A0A1A9UUN4"/>
<keyword evidence="10 12" id="KW-0472">Membrane</keyword>
<dbReference type="Pfam" id="PF00876">
    <property type="entry name" value="Innexin"/>
    <property type="match status" value="1"/>
</dbReference>